<name>A0A438FP09_VITVI</name>
<feature type="region of interest" description="Disordered" evidence="1">
    <location>
        <begin position="333"/>
        <end position="407"/>
    </location>
</feature>
<sequence>MARTQGAKSSSPSTRLKIFRCVPVQDSISEPPRPRLAPPPVKSAPTSPLAKRYNTRRSLTIAGASSSRGQKSGTGPPMKKAKVLEPIDLTESSSELESESSPFPPPAKKSPPLAKKPQPSQAPVRESQIPSDMTPEEAIRHPMVTQPPIARNLDCKARPFHSELCFDIAAFRIQPKLRESFRLLQRYRMEHLLTPRDFFYPRVALDFYQSMTTNQVRDPTVIHFTIDGQHGILGARHIAEPVHIPYEPARPEDFRAWTRLSQSDMRRGVMLEALFRISEGYFFGPHHLIIAALLYFEEKILEHLGYPADPQLERKRFCREIFTLDKWTSMTAYGGADQGAPAGPEQPEEPVEIHADTQPPAPTVAPSEPPPEVPSSAPQATPQPSPVIPPPSASSPSAEQRITTLRSQQEQILATQAQHTAILRQIQHHLGITSAPEHAIPSPPEPSVPQHHPPTI</sequence>
<dbReference type="PANTHER" id="PTHR48125">
    <property type="entry name" value="LP07818P1"/>
    <property type="match status" value="1"/>
</dbReference>
<feature type="compositionally biased region" description="Low complexity" evidence="1">
    <location>
        <begin position="91"/>
        <end position="101"/>
    </location>
</feature>
<dbReference type="EMBL" id="QGNW01000815">
    <property type="protein sequence ID" value="RVW61688.1"/>
    <property type="molecule type" value="Genomic_DNA"/>
</dbReference>
<feature type="compositionally biased region" description="Polar residues" evidence="1">
    <location>
        <begin position="1"/>
        <end position="14"/>
    </location>
</feature>
<protein>
    <submittedName>
        <fullName evidence="2">Uncharacterized protein</fullName>
    </submittedName>
</protein>
<evidence type="ECO:0000256" key="1">
    <source>
        <dbReference type="SAM" id="MobiDB-lite"/>
    </source>
</evidence>
<feature type="compositionally biased region" description="Pro residues" evidence="1">
    <location>
        <begin position="359"/>
        <end position="373"/>
    </location>
</feature>
<feature type="compositionally biased region" description="Low complexity" evidence="1">
    <location>
        <begin position="110"/>
        <end position="123"/>
    </location>
</feature>
<feature type="compositionally biased region" description="Pro residues" evidence="1">
    <location>
        <begin position="381"/>
        <end position="393"/>
    </location>
</feature>
<evidence type="ECO:0000313" key="2">
    <source>
        <dbReference type="EMBL" id="RVW61688.1"/>
    </source>
</evidence>
<dbReference type="PANTHER" id="PTHR48125:SF12">
    <property type="entry name" value="AT HOOK TRANSCRIPTION FACTOR FAMILY-RELATED"/>
    <property type="match status" value="1"/>
</dbReference>
<accession>A0A438FP09</accession>
<comment type="caution">
    <text evidence="2">The sequence shown here is derived from an EMBL/GenBank/DDBJ whole genome shotgun (WGS) entry which is preliminary data.</text>
</comment>
<evidence type="ECO:0000313" key="3">
    <source>
        <dbReference type="Proteomes" id="UP000288805"/>
    </source>
</evidence>
<dbReference type="Proteomes" id="UP000288805">
    <property type="component" value="Unassembled WGS sequence"/>
</dbReference>
<reference evidence="2 3" key="1">
    <citation type="journal article" date="2018" name="PLoS Genet.">
        <title>Population sequencing reveals clonal diversity and ancestral inbreeding in the grapevine cultivar Chardonnay.</title>
        <authorList>
            <person name="Roach M.J."/>
            <person name="Johnson D.L."/>
            <person name="Bohlmann J."/>
            <person name="van Vuuren H.J."/>
            <person name="Jones S.J."/>
            <person name="Pretorius I.S."/>
            <person name="Schmidt S.A."/>
            <person name="Borneman A.R."/>
        </authorList>
    </citation>
    <scope>NUCLEOTIDE SEQUENCE [LARGE SCALE GENOMIC DNA]</scope>
    <source>
        <strain evidence="3">cv. Chardonnay</strain>
        <tissue evidence="2">Leaf</tissue>
    </source>
</reference>
<feature type="compositionally biased region" description="Pro residues" evidence="1">
    <location>
        <begin position="441"/>
        <end position="456"/>
    </location>
</feature>
<organism evidence="2 3">
    <name type="scientific">Vitis vinifera</name>
    <name type="common">Grape</name>
    <dbReference type="NCBI Taxonomy" id="29760"/>
    <lineage>
        <taxon>Eukaryota</taxon>
        <taxon>Viridiplantae</taxon>
        <taxon>Streptophyta</taxon>
        <taxon>Embryophyta</taxon>
        <taxon>Tracheophyta</taxon>
        <taxon>Spermatophyta</taxon>
        <taxon>Magnoliopsida</taxon>
        <taxon>eudicotyledons</taxon>
        <taxon>Gunneridae</taxon>
        <taxon>Pentapetalae</taxon>
        <taxon>rosids</taxon>
        <taxon>Vitales</taxon>
        <taxon>Vitaceae</taxon>
        <taxon>Viteae</taxon>
        <taxon>Vitis</taxon>
    </lineage>
</organism>
<feature type="compositionally biased region" description="Polar residues" evidence="1">
    <location>
        <begin position="63"/>
        <end position="73"/>
    </location>
</feature>
<feature type="region of interest" description="Disordered" evidence="1">
    <location>
        <begin position="1"/>
        <end position="131"/>
    </location>
</feature>
<dbReference type="AlphaFoldDB" id="A0A438FP09"/>
<gene>
    <name evidence="2" type="ORF">CK203_065997</name>
</gene>
<proteinExistence type="predicted"/>
<feature type="region of interest" description="Disordered" evidence="1">
    <location>
        <begin position="429"/>
        <end position="456"/>
    </location>
</feature>